<organism evidence="1 2">
    <name type="scientific">Schizopora paradoxa</name>
    <dbReference type="NCBI Taxonomy" id="27342"/>
    <lineage>
        <taxon>Eukaryota</taxon>
        <taxon>Fungi</taxon>
        <taxon>Dikarya</taxon>
        <taxon>Basidiomycota</taxon>
        <taxon>Agaricomycotina</taxon>
        <taxon>Agaricomycetes</taxon>
        <taxon>Hymenochaetales</taxon>
        <taxon>Schizoporaceae</taxon>
        <taxon>Schizopora</taxon>
    </lineage>
</organism>
<name>A0A0H2QWZ1_9AGAM</name>
<dbReference type="Proteomes" id="UP000053477">
    <property type="component" value="Unassembled WGS sequence"/>
</dbReference>
<reference evidence="1 2" key="1">
    <citation type="submission" date="2015-04" db="EMBL/GenBank/DDBJ databases">
        <title>Complete genome sequence of Schizopora paradoxa KUC8140, a cosmopolitan wood degrader in East Asia.</title>
        <authorList>
            <consortium name="DOE Joint Genome Institute"/>
            <person name="Min B."/>
            <person name="Park H."/>
            <person name="Jang Y."/>
            <person name="Kim J.-J."/>
            <person name="Kim K.H."/>
            <person name="Pangilinan J."/>
            <person name="Lipzen A."/>
            <person name="Riley R."/>
            <person name="Grigoriev I.V."/>
            <person name="Spatafora J.W."/>
            <person name="Choi I.-G."/>
        </authorList>
    </citation>
    <scope>NUCLEOTIDE SEQUENCE [LARGE SCALE GENOMIC DNA]</scope>
    <source>
        <strain evidence="1 2">KUC8140</strain>
    </source>
</reference>
<dbReference type="EMBL" id="KQ086722">
    <property type="protein sequence ID" value="KLO04080.1"/>
    <property type="molecule type" value="Genomic_DNA"/>
</dbReference>
<dbReference type="STRING" id="27342.A0A0H2QWZ1"/>
<dbReference type="InParanoid" id="A0A0H2QWZ1"/>
<gene>
    <name evidence="1" type="ORF">SCHPADRAFT_947997</name>
</gene>
<evidence type="ECO:0000313" key="2">
    <source>
        <dbReference type="Proteomes" id="UP000053477"/>
    </source>
</evidence>
<evidence type="ECO:0000313" key="1">
    <source>
        <dbReference type="EMBL" id="KLO04080.1"/>
    </source>
</evidence>
<dbReference type="OrthoDB" id="3263473at2759"/>
<protein>
    <submittedName>
        <fullName evidence="1">Uncharacterized protein</fullName>
    </submittedName>
</protein>
<dbReference type="AlphaFoldDB" id="A0A0H2QWZ1"/>
<keyword evidence="2" id="KW-1185">Reference proteome</keyword>
<accession>A0A0H2QWZ1</accession>
<sequence>MEDLRVEWAKSLSRAERWEEELWLLKAEMVRTLRFFEYKSAAWFAMAGERTGVPPDIRAGLFGYAYKQSSMYHQIAKRFAGHWIELFRTNSQKLPFKWPEAYREVVLPRTQVKRRPQRQLANIRLQRDRDEAEEMEIDM</sequence>
<proteinExistence type="predicted"/>